<evidence type="ECO:0000256" key="10">
    <source>
        <dbReference type="ARBA" id="ARBA00023180"/>
    </source>
</evidence>
<dbReference type="InterPro" id="IPR015919">
    <property type="entry name" value="Cadherin-like_sf"/>
</dbReference>
<dbReference type="FunFam" id="2.60.40.60:FF:000020">
    <property type="entry name" value="Dachsous cadherin-related 1b"/>
    <property type="match status" value="3"/>
</dbReference>
<dbReference type="Proteomes" id="UP000728185">
    <property type="component" value="Unassembled WGS sequence"/>
</dbReference>
<comment type="subcellular location">
    <subcellularLocation>
        <location evidence="1">Cell membrane</location>
        <topology evidence="1">Single-pass type I membrane protein</topology>
    </subcellularLocation>
</comment>
<feature type="domain" description="Cadherin" evidence="14">
    <location>
        <begin position="798"/>
        <end position="905"/>
    </location>
</feature>
<keyword evidence="9 13" id="KW-0472">Membrane</keyword>
<gene>
    <name evidence="15" type="ORF">FBUS_01852</name>
</gene>
<dbReference type="GO" id="GO:0005509">
    <property type="term" value="F:calcium ion binding"/>
    <property type="evidence" value="ECO:0007669"/>
    <property type="project" value="UniProtKB-UniRule"/>
</dbReference>
<dbReference type="PROSITE" id="PS00232">
    <property type="entry name" value="CADHERIN_1"/>
    <property type="match status" value="5"/>
</dbReference>
<accession>A0A8E0RQ93</accession>
<comment type="caution">
    <text evidence="15">The sequence shown here is derived from an EMBL/GenBank/DDBJ whole genome shotgun (WGS) entry which is preliminary data.</text>
</comment>
<dbReference type="PANTHER" id="PTHR24028:SF146">
    <property type="entry name" value="CADHERIN 96CB, ISOFORM D-RELATED"/>
    <property type="match status" value="1"/>
</dbReference>
<keyword evidence="6 11" id="KW-0106">Calcium</keyword>
<dbReference type="SUPFAM" id="SSF49313">
    <property type="entry name" value="Cadherin-like"/>
    <property type="match status" value="6"/>
</dbReference>
<evidence type="ECO:0000256" key="8">
    <source>
        <dbReference type="ARBA" id="ARBA00022989"/>
    </source>
</evidence>
<keyword evidence="16" id="KW-1185">Reference proteome</keyword>
<dbReference type="EMBL" id="LUCM01009787">
    <property type="protein sequence ID" value="KAA0186389.1"/>
    <property type="molecule type" value="Genomic_DNA"/>
</dbReference>
<name>A0A8E0RQ93_9TREM</name>
<feature type="region of interest" description="Disordered" evidence="12">
    <location>
        <begin position="1005"/>
        <end position="1056"/>
    </location>
</feature>
<evidence type="ECO:0000256" key="5">
    <source>
        <dbReference type="ARBA" id="ARBA00022737"/>
    </source>
</evidence>
<sequence>MTVKWNWMEGFGVRARWIVLSCTLVWTCLVIPVNNDEIKNASDSARIKRYLHSEVIPVSRTCVVYDETLTNRVLTDESTGAICTLFSVNKLVTEASSLSIMTKIISAGNPLAHYFTIQPQNYSLMTTQRIDREELCPLSPNEQTVSDALIRCCNGRKRECELPLTVLIQVSRTSTTTDVNHSDGPSEKQSRFMPLVIRLIDINDNPPRFPSLRHQVVVSEGIRVGTRFPLPLAQDIDSSEYGIIRYYLLSQEDDTFELEQTSPVETDLKPRGKNQLLVNPYQEVAFPGGNGNSYFGSKPFFHENPSVDLAPNQLYLKLARPLDWETKQSYSYVIVAEDNGTPPLTGQLEVQVVVTDENDNHPTFQNKTFTLSVPENSPKGSRLIQLVAHDPDQGKAGQITYSLALQPGQTYSKPLSSLTDRARNPHFVSSSGDQSVAQLFAVDSHSGWLILSGALDYERSKHHLVRVLAKDEAGHPGFDEATVNILVTDVNDVAPTISVDPATEFLSPESAKSKLITMDHSNNLLSLYVNETARWSGSEISRQAKMNKNPAPVSDPVLLAFVAVRDPDTGPGGEFVCGLTQLPSNEKNLESQSSPFYLYTDQMGTGNQVFSVRLEELDRNGPSIVGHFKLSPISATQFELSSFDGFDHEQADIEEFQIVCADFGQPSLVSRFTIRIHVADLNDNAPVFPQTDYQLSVEENRPVGTVLERFKATDRDSGRNAEIEYFLDSPGSEFFRIDPKDGILYTKISFDREIRQSYRLHVFARDHGTPTPLTSGVTVEVSILDLNDNSPEFVGLDNDSCYKFRVAENEPANTHVGILLGTDNDAKENARLKFRLVTSSGSFKLDANTGELTTLHSLDREKQSQYELIAMLMDHGRPTRSATAKILIYVSDVNDHDPIVVFPAFGRGNVTVSFREPPGEVVARIEARDPDEGHNALLHYSLVGGNKNSVFRLGSTSAELVVNHQLSEADLDTYPLEILVQDAGIPPRSAQVKLTVKIIDSPPRMYPHRLTNSQPRVKDTANISPGDNSLSVGNFRRSDGVHSSHNSVGQRQAELTGPDNSLVSAGAILVAIVALSCAIILVLLGITVYLCGHKGFGARLRRDHGGNRRAGNAHANSLNANTVSATNNNEFGESVIDPIKCGTLTVRAFESDQVNSAQTNYSDPILIDPGSGTLLRCQLGTKQAVTELNPNEYADQKLLCMSSPVSYDGYTTCLPMAERIPISGTYEAIPAGRILFPITSGTFAGTNGTSIVVNNGEFLGTKFAAGTLIKPKSRQTARGLIQAARGDKKPSRTYCADRQFTQSLKLKRSDWVSACDSPVSEGSGPAAGEHRSGRLRQPRAAKSWETLVAVPSSRVGEVSRSIHSQTINFI</sequence>
<evidence type="ECO:0000256" key="9">
    <source>
        <dbReference type="ARBA" id="ARBA00023136"/>
    </source>
</evidence>
<evidence type="ECO:0000256" key="7">
    <source>
        <dbReference type="ARBA" id="ARBA00022889"/>
    </source>
</evidence>
<dbReference type="InterPro" id="IPR002126">
    <property type="entry name" value="Cadherin-like_dom"/>
</dbReference>
<dbReference type="Gene3D" id="2.60.40.60">
    <property type="entry name" value="Cadherins"/>
    <property type="match status" value="7"/>
</dbReference>
<reference evidence="15" key="1">
    <citation type="submission" date="2019-05" db="EMBL/GenBank/DDBJ databases">
        <title>Annotation for the trematode Fasciolopsis buski.</title>
        <authorList>
            <person name="Choi Y.-J."/>
        </authorList>
    </citation>
    <scope>NUCLEOTIDE SEQUENCE</scope>
    <source>
        <strain evidence="15">HT</strain>
        <tissue evidence="15">Whole worm</tissue>
    </source>
</reference>
<keyword evidence="4" id="KW-0732">Signal</keyword>
<keyword evidence="8 13" id="KW-1133">Transmembrane helix</keyword>
<dbReference type="SMART" id="SM00112">
    <property type="entry name" value="CA"/>
    <property type="match status" value="6"/>
</dbReference>
<proteinExistence type="predicted"/>
<dbReference type="CDD" id="cd11304">
    <property type="entry name" value="Cadherin_repeat"/>
    <property type="match status" value="6"/>
</dbReference>
<evidence type="ECO:0000256" key="2">
    <source>
        <dbReference type="ARBA" id="ARBA00022475"/>
    </source>
</evidence>
<feature type="domain" description="Cadherin" evidence="14">
    <location>
        <begin position="910"/>
        <end position="1017"/>
    </location>
</feature>
<evidence type="ECO:0000256" key="4">
    <source>
        <dbReference type="ARBA" id="ARBA00022729"/>
    </source>
</evidence>
<dbReference type="GO" id="GO:0007156">
    <property type="term" value="P:homophilic cell adhesion via plasma membrane adhesion molecules"/>
    <property type="evidence" value="ECO:0007669"/>
    <property type="project" value="InterPro"/>
</dbReference>
<dbReference type="FunFam" id="2.60.40.60:FF:000004">
    <property type="entry name" value="Protocadherin 1 gamma 2"/>
    <property type="match status" value="1"/>
</dbReference>
<keyword evidence="3 13" id="KW-0812">Transmembrane</keyword>
<feature type="compositionally biased region" description="Polar residues" evidence="12">
    <location>
        <begin position="1010"/>
        <end position="1032"/>
    </location>
</feature>
<keyword evidence="10" id="KW-0325">Glycoprotein</keyword>
<evidence type="ECO:0000256" key="6">
    <source>
        <dbReference type="ARBA" id="ARBA00022837"/>
    </source>
</evidence>
<organism evidence="15 16">
    <name type="scientific">Fasciolopsis buskii</name>
    <dbReference type="NCBI Taxonomy" id="27845"/>
    <lineage>
        <taxon>Eukaryota</taxon>
        <taxon>Metazoa</taxon>
        <taxon>Spiralia</taxon>
        <taxon>Lophotrochozoa</taxon>
        <taxon>Platyhelminthes</taxon>
        <taxon>Trematoda</taxon>
        <taxon>Digenea</taxon>
        <taxon>Plagiorchiida</taxon>
        <taxon>Echinostomata</taxon>
        <taxon>Echinostomatoidea</taxon>
        <taxon>Fasciolidae</taxon>
        <taxon>Fasciolopsis</taxon>
    </lineage>
</organism>
<dbReference type="GO" id="GO:0005886">
    <property type="term" value="C:plasma membrane"/>
    <property type="evidence" value="ECO:0007669"/>
    <property type="project" value="UniProtKB-SubCell"/>
</dbReference>
<evidence type="ECO:0000313" key="16">
    <source>
        <dbReference type="Proteomes" id="UP000728185"/>
    </source>
</evidence>
<feature type="domain" description="Cadherin" evidence="14">
    <location>
        <begin position="689"/>
        <end position="793"/>
    </location>
</feature>
<dbReference type="InterPro" id="IPR050174">
    <property type="entry name" value="Protocadherin/Cadherin-CA"/>
</dbReference>
<feature type="domain" description="Cadherin" evidence="14">
    <location>
        <begin position="210"/>
        <end position="364"/>
    </location>
</feature>
<feature type="domain" description="Cadherin" evidence="14">
    <location>
        <begin position="601"/>
        <end position="688"/>
    </location>
</feature>
<feature type="region of interest" description="Disordered" evidence="12">
    <location>
        <begin position="1317"/>
        <end position="1340"/>
    </location>
</feature>
<dbReference type="PRINTS" id="PR00205">
    <property type="entry name" value="CADHERIN"/>
</dbReference>
<keyword evidence="5" id="KW-0677">Repeat</keyword>
<evidence type="ECO:0000256" key="13">
    <source>
        <dbReference type="SAM" id="Phobius"/>
    </source>
</evidence>
<feature type="domain" description="Cadherin" evidence="14">
    <location>
        <begin position="365"/>
        <end position="497"/>
    </location>
</feature>
<evidence type="ECO:0000256" key="11">
    <source>
        <dbReference type="PROSITE-ProRule" id="PRU00043"/>
    </source>
</evidence>
<evidence type="ECO:0000256" key="12">
    <source>
        <dbReference type="SAM" id="MobiDB-lite"/>
    </source>
</evidence>
<evidence type="ECO:0000256" key="3">
    <source>
        <dbReference type="ARBA" id="ARBA00022692"/>
    </source>
</evidence>
<dbReference type="InterPro" id="IPR020894">
    <property type="entry name" value="Cadherin_CS"/>
</dbReference>
<dbReference type="OrthoDB" id="6252479at2759"/>
<dbReference type="Pfam" id="PF00028">
    <property type="entry name" value="Cadherin"/>
    <property type="match status" value="4"/>
</dbReference>
<keyword evidence="7" id="KW-0130">Cell adhesion</keyword>
<protein>
    <submittedName>
        <fullName evidence="15">Protocadherin-9</fullName>
    </submittedName>
</protein>
<dbReference type="PANTHER" id="PTHR24028">
    <property type="entry name" value="CADHERIN-87A"/>
    <property type="match status" value="1"/>
</dbReference>
<feature type="domain" description="Cadherin" evidence="14">
    <location>
        <begin position="105"/>
        <end position="209"/>
    </location>
</feature>
<dbReference type="PROSITE" id="PS50268">
    <property type="entry name" value="CADHERIN_2"/>
    <property type="match status" value="7"/>
</dbReference>
<evidence type="ECO:0000313" key="15">
    <source>
        <dbReference type="EMBL" id="KAA0186389.1"/>
    </source>
</evidence>
<evidence type="ECO:0000256" key="1">
    <source>
        <dbReference type="ARBA" id="ARBA00004251"/>
    </source>
</evidence>
<keyword evidence="2" id="KW-1003">Cell membrane</keyword>
<evidence type="ECO:0000259" key="14">
    <source>
        <dbReference type="PROSITE" id="PS50268"/>
    </source>
</evidence>
<feature type="transmembrane region" description="Helical" evidence="13">
    <location>
        <begin position="1068"/>
        <end position="1092"/>
    </location>
</feature>